<evidence type="ECO:0000256" key="1">
    <source>
        <dbReference type="SAM" id="MobiDB-lite"/>
    </source>
</evidence>
<feature type="domain" description="CxxC-x17-CxxC" evidence="2">
    <location>
        <begin position="49"/>
        <end position="83"/>
    </location>
</feature>
<feature type="region of interest" description="Disordered" evidence="1">
    <location>
        <begin position="155"/>
        <end position="212"/>
    </location>
</feature>
<dbReference type="AlphaFoldDB" id="A0A081RNQ2"/>
<accession>A0A081RNQ2</accession>
<proteinExistence type="predicted"/>
<dbReference type="InterPro" id="IPR026363">
    <property type="entry name" value="CxxC-x17-CxxC_dom"/>
</dbReference>
<sequence length="321" mass="37926">MELYRSKYSDKKKSGGGRRRDDASRSFRNSRNDRRDSGDDRYSRGRKESAIVTCADCGDECEVPFVPRSNKPVYCSDCFRENKPQDSRDDRYSRDRREYRRDDRRESRRDDRFSRSNKESTIVTCADCGNECEIPFVPKTDRPVYCSDCFRQNKPQDSDRYSQDDRRESRRDDRYSRDRRDSRRDDRRESRRGDRRDSRPKSKTEKSLKKQESFFSNGSQKFYESLKEKLFDILGGKVCSSCGFKDERALGFSHISDDETFDSIRRGGAASSWGKYISDPELAREDLKVLCLNCNEIRQPVAKPKEQRSKPKQKKSKFFPR</sequence>
<name>A0A081RNQ2_9ARCH</name>
<dbReference type="Pfam" id="PF23477">
    <property type="entry name" value="zf_Tbcl_2"/>
    <property type="match status" value="2"/>
</dbReference>
<comment type="caution">
    <text evidence="3">The sequence shown here is derived from an EMBL/GenBank/DDBJ whole genome shotgun (WGS) entry which is preliminary data.</text>
</comment>
<evidence type="ECO:0000313" key="3">
    <source>
        <dbReference type="EMBL" id="KEQ56825.1"/>
    </source>
</evidence>
<dbReference type="Proteomes" id="UP000028059">
    <property type="component" value="Unassembled WGS sequence"/>
</dbReference>
<keyword evidence="4" id="KW-1185">Reference proteome</keyword>
<reference evidence="3 4" key="1">
    <citation type="submission" date="2014-06" db="EMBL/GenBank/DDBJ databases">
        <authorList>
            <person name="Ngugi D.K."/>
            <person name="Blom J."/>
            <person name="Alam I."/>
            <person name="Rashid M."/>
            <person name="Ba Alawi W."/>
            <person name="Zhang G."/>
            <person name="Hikmawan T."/>
            <person name="Guan Y."/>
            <person name="Antunes A."/>
            <person name="Siam R."/>
            <person name="ElDorry H."/>
            <person name="Bajic V."/>
            <person name="Stingl U."/>
        </authorList>
    </citation>
    <scope>NUCLEOTIDE SEQUENCE [LARGE SCALE GENOMIC DNA]</scope>
    <source>
        <strain evidence="3">SCGC AAA799-N04</strain>
    </source>
</reference>
<protein>
    <recommendedName>
        <fullName evidence="2">CxxC-x17-CxxC domain-containing protein</fullName>
    </recommendedName>
</protein>
<dbReference type="EMBL" id="JOKN01000008">
    <property type="protein sequence ID" value="KEQ56825.1"/>
    <property type="molecule type" value="Genomic_DNA"/>
</dbReference>
<feature type="region of interest" description="Disordered" evidence="1">
    <location>
        <begin position="301"/>
        <end position="321"/>
    </location>
</feature>
<evidence type="ECO:0000313" key="4">
    <source>
        <dbReference type="Proteomes" id="UP000028059"/>
    </source>
</evidence>
<organism evidence="3 4">
    <name type="scientific">Marine Group I thaumarchaeote SCGC AAA799-N04</name>
    <dbReference type="NCBI Taxonomy" id="1502293"/>
    <lineage>
        <taxon>Archaea</taxon>
        <taxon>Nitrososphaerota</taxon>
        <taxon>Marine Group I</taxon>
    </lineage>
</organism>
<feature type="region of interest" description="Disordered" evidence="1">
    <location>
        <begin position="80"/>
        <end position="116"/>
    </location>
</feature>
<feature type="region of interest" description="Disordered" evidence="1">
    <location>
        <begin position="1"/>
        <end position="48"/>
    </location>
</feature>
<dbReference type="PATRIC" id="fig|1502293.3.peg.611"/>
<evidence type="ECO:0000259" key="2">
    <source>
        <dbReference type="Pfam" id="PF23477"/>
    </source>
</evidence>
<feature type="compositionally biased region" description="Basic residues" evidence="1">
    <location>
        <begin position="310"/>
        <end position="321"/>
    </location>
</feature>
<feature type="domain" description="CxxC-x17-CxxC" evidence="2">
    <location>
        <begin position="119"/>
        <end position="154"/>
    </location>
</feature>
<dbReference type="NCBIfam" id="TIGR04272">
    <property type="entry name" value="cxxc_cxxc_Mbark"/>
    <property type="match status" value="2"/>
</dbReference>
<gene>
    <name evidence="3" type="ORF">AAA799N04_00654</name>
</gene>